<dbReference type="PANTHER" id="PTHR42732">
    <property type="entry name" value="BETA-GALACTOSIDASE"/>
    <property type="match status" value="1"/>
</dbReference>
<dbReference type="SUPFAM" id="SSF49303">
    <property type="entry name" value="beta-Galactosidase/glucuronidase domain"/>
    <property type="match status" value="1"/>
</dbReference>
<dbReference type="Pfam" id="PF00703">
    <property type="entry name" value="Glyco_hydro_2"/>
    <property type="match status" value="1"/>
</dbReference>
<dbReference type="RefSeq" id="WP_184747488.1">
    <property type="nucleotide sequence ID" value="NZ_JACHGJ010000005.1"/>
</dbReference>
<evidence type="ECO:0000259" key="6">
    <source>
        <dbReference type="Pfam" id="PF02837"/>
    </source>
</evidence>
<dbReference type="InterPro" id="IPR006104">
    <property type="entry name" value="Glyco_hydro_2_N"/>
</dbReference>
<keyword evidence="3 7" id="KW-0326">Glycosidase</keyword>
<feature type="domain" description="Glycoside hydrolase family 2 immunoglobulin-like beta-sandwich" evidence="4">
    <location>
        <begin position="174"/>
        <end position="267"/>
    </location>
</feature>
<dbReference type="GO" id="GO:0005975">
    <property type="term" value="P:carbohydrate metabolic process"/>
    <property type="evidence" value="ECO:0007669"/>
    <property type="project" value="InterPro"/>
</dbReference>
<comment type="caution">
    <text evidence="7">The sequence shown here is derived from an EMBL/GenBank/DDBJ whole genome shotgun (WGS) entry which is preliminary data.</text>
</comment>
<name>A0A841REI4_9SPIO</name>
<evidence type="ECO:0000256" key="3">
    <source>
        <dbReference type="ARBA" id="ARBA00023295"/>
    </source>
</evidence>
<reference evidence="7 8" key="1">
    <citation type="submission" date="2020-08" db="EMBL/GenBank/DDBJ databases">
        <title>Genomic Encyclopedia of Type Strains, Phase IV (KMG-IV): sequencing the most valuable type-strain genomes for metagenomic binning, comparative biology and taxonomic classification.</title>
        <authorList>
            <person name="Goeker M."/>
        </authorList>
    </citation>
    <scope>NUCLEOTIDE SEQUENCE [LARGE SCALE GENOMIC DNA]</scope>
    <source>
        <strain evidence="7 8">DSM 2461</strain>
    </source>
</reference>
<dbReference type="InterPro" id="IPR008979">
    <property type="entry name" value="Galactose-bd-like_sf"/>
</dbReference>
<evidence type="ECO:0000259" key="4">
    <source>
        <dbReference type="Pfam" id="PF00703"/>
    </source>
</evidence>
<keyword evidence="8" id="KW-1185">Reference proteome</keyword>
<dbReference type="InterPro" id="IPR006103">
    <property type="entry name" value="Glyco_hydro_2_cat"/>
</dbReference>
<proteinExistence type="inferred from homology"/>
<dbReference type="Pfam" id="PF02837">
    <property type="entry name" value="Glyco_hydro_2_N"/>
    <property type="match status" value="1"/>
</dbReference>
<dbReference type="PANTHER" id="PTHR42732:SF1">
    <property type="entry name" value="BETA-MANNOSIDASE"/>
    <property type="match status" value="1"/>
</dbReference>
<evidence type="ECO:0000259" key="5">
    <source>
        <dbReference type="Pfam" id="PF02836"/>
    </source>
</evidence>
<dbReference type="EMBL" id="JACHGJ010000005">
    <property type="protein sequence ID" value="MBB6481249.1"/>
    <property type="molecule type" value="Genomic_DNA"/>
</dbReference>
<dbReference type="AlphaFoldDB" id="A0A841REI4"/>
<dbReference type="InterPro" id="IPR006102">
    <property type="entry name" value="Ig-like_GH2"/>
</dbReference>
<dbReference type="Proteomes" id="UP000587760">
    <property type="component" value="Unassembled WGS sequence"/>
</dbReference>
<accession>A0A841REI4</accession>
<evidence type="ECO:0000256" key="1">
    <source>
        <dbReference type="ARBA" id="ARBA00007401"/>
    </source>
</evidence>
<evidence type="ECO:0000313" key="7">
    <source>
        <dbReference type="EMBL" id="MBB6481249.1"/>
    </source>
</evidence>
<comment type="similarity">
    <text evidence="1">Belongs to the glycosyl hydrolase 2 family.</text>
</comment>
<dbReference type="InterPro" id="IPR051913">
    <property type="entry name" value="GH2_Domain-Containing"/>
</dbReference>
<gene>
    <name evidence="7" type="ORF">HNR50_002922</name>
</gene>
<keyword evidence="2 7" id="KW-0378">Hydrolase</keyword>
<protein>
    <submittedName>
        <fullName evidence="7">Beta-galactosidase</fullName>
        <ecNumber evidence="7">3.2.1.23</ecNumber>
    </submittedName>
</protein>
<dbReference type="GO" id="GO:0004565">
    <property type="term" value="F:beta-galactosidase activity"/>
    <property type="evidence" value="ECO:0007669"/>
    <property type="project" value="UniProtKB-EC"/>
</dbReference>
<dbReference type="InterPro" id="IPR036156">
    <property type="entry name" value="Beta-gal/glucu_dom_sf"/>
</dbReference>
<evidence type="ECO:0000313" key="8">
    <source>
        <dbReference type="Proteomes" id="UP000587760"/>
    </source>
</evidence>
<dbReference type="Gene3D" id="3.20.20.80">
    <property type="entry name" value="Glycosidases"/>
    <property type="match status" value="1"/>
</dbReference>
<dbReference type="InterPro" id="IPR006101">
    <property type="entry name" value="Glyco_hydro_2"/>
</dbReference>
<dbReference type="InterPro" id="IPR017853">
    <property type="entry name" value="GH"/>
</dbReference>
<dbReference type="SUPFAM" id="SSF51445">
    <property type="entry name" value="(Trans)glycosidases"/>
    <property type="match status" value="1"/>
</dbReference>
<dbReference type="PRINTS" id="PR00132">
    <property type="entry name" value="GLHYDRLASE2"/>
</dbReference>
<feature type="domain" description="Glycoside hydrolase family 2 catalytic" evidence="5">
    <location>
        <begin position="272"/>
        <end position="536"/>
    </location>
</feature>
<dbReference type="EC" id="3.2.1.23" evidence="7"/>
<feature type="domain" description="Glycosyl hydrolases family 2 sugar binding" evidence="6">
    <location>
        <begin position="26"/>
        <end position="153"/>
    </location>
</feature>
<evidence type="ECO:0000256" key="2">
    <source>
        <dbReference type="ARBA" id="ARBA00022801"/>
    </source>
</evidence>
<organism evidence="7 8">
    <name type="scientific">Spirochaeta isovalerica</name>
    <dbReference type="NCBI Taxonomy" id="150"/>
    <lineage>
        <taxon>Bacteria</taxon>
        <taxon>Pseudomonadati</taxon>
        <taxon>Spirochaetota</taxon>
        <taxon>Spirochaetia</taxon>
        <taxon>Spirochaetales</taxon>
        <taxon>Spirochaetaceae</taxon>
        <taxon>Spirochaeta</taxon>
    </lineage>
</organism>
<sequence>MKRREPINFGWKYKADFREEYLSPAYDDTDFDNVEIPHSNIEIPYNYFDEKIYQFESCYRRKLHIDSLKRDERVYIHFEGIMTYARVFLNGVFLGEHKGGYTGFRIDLTDALNTDGPDILAVYVDSTERSDIPPFGHVVDYLTYGGIYRETALEYCHELHLEHGLIKPDNVLTETPAVDMDLYFRNDSGRAQSGEMEFIITCRGEEFFRTGERLTFTGKKEQKQVCSFQVPVPQLWDIDNPVLYEMETLLTMDGEIRDSRTFRFGFRQVDYRKDGFRLNGKLIKLLGLNRHQSYPYTGYAMPRSAQYDDAEILKYQLGVNTVRLSHYPQSRHFLDRCDELGLLVFDEIPGWQHIGDESWQALSLQNVRDMILTDGNHPSVFIWGVRVNESQDNDDFYRKTNELARKLDATRPTGGVRCIAESSMLEDVFTFNDFSHTGENSGLIPPSRTSGKAKPYLVTEHNGHMYPTKKFDDEAHLFSQAKRHLAVLETMYSREDISGSIGWSMFDYNTHKDFGSGDKICYHGVMDMFRLPKLAASVYASQQDDSPVLEISSSMNIGEREGSLLGDIYIFTNCDYIRMYKNGVLIRDFHPRRDLYPSLPHPPVIIDDFIGDAIEKNESFSSRDALAIKELMLKISREGLDLGIRDKIRMGWLLFKNRMNTKEAEDLYTKYFAGWGGEATTFSFTGYKDGQPVKTVVRDQNSPVSLKLKADRETLHEGETWDCLRCTVHLEDEYANAVRYAHESITLETEGPVGIIGPKVLPLTGGSTGFWVRTAGAAGTGTIRLKSERFGVIKKEIRITKN</sequence>
<dbReference type="SUPFAM" id="SSF49785">
    <property type="entry name" value="Galactose-binding domain-like"/>
    <property type="match status" value="1"/>
</dbReference>
<dbReference type="InterPro" id="IPR013783">
    <property type="entry name" value="Ig-like_fold"/>
</dbReference>
<dbReference type="Gene3D" id="2.60.120.260">
    <property type="entry name" value="Galactose-binding domain-like"/>
    <property type="match status" value="1"/>
</dbReference>
<dbReference type="Gene3D" id="2.60.40.10">
    <property type="entry name" value="Immunoglobulins"/>
    <property type="match status" value="1"/>
</dbReference>
<dbReference type="Pfam" id="PF02836">
    <property type="entry name" value="Glyco_hydro_2_C"/>
    <property type="match status" value="1"/>
</dbReference>